<dbReference type="InterPro" id="IPR052158">
    <property type="entry name" value="INH-QAR"/>
</dbReference>
<gene>
    <name evidence="5" type="ORF">RZ517_05370</name>
</gene>
<evidence type="ECO:0000256" key="1">
    <source>
        <dbReference type="ARBA" id="ARBA00023015"/>
    </source>
</evidence>
<evidence type="ECO:0000313" key="5">
    <source>
        <dbReference type="EMBL" id="WWR47602.1"/>
    </source>
</evidence>
<dbReference type="PANTHER" id="PTHR43130:SF3">
    <property type="entry name" value="HTH-TYPE TRANSCRIPTIONAL REGULATOR RV1931C"/>
    <property type="match status" value="1"/>
</dbReference>
<dbReference type="InterPro" id="IPR018060">
    <property type="entry name" value="HTH_AraC"/>
</dbReference>
<protein>
    <submittedName>
        <fullName evidence="5">GlxA family transcriptional regulator</fullName>
    </submittedName>
</protein>
<reference evidence="5 6" key="1">
    <citation type="submission" date="2023-10" db="EMBL/GenBank/DDBJ databases">
        <title>Roseovarius strain S88 nov., isolated from a marine algae.</title>
        <authorList>
            <person name="Lee M.W."/>
            <person name="Lee J.K."/>
            <person name="Kim J.M."/>
            <person name="Choi D.G."/>
            <person name="Baek J.H."/>
            <person name="Bayburt H."/>
            <person name="Jung J.J."/>
            <person name="Han D.M."/>
            <person name="Jeon C.O."/>
        </authorList>
    </citation>
    <scope>NUCLEOTIDE SEQUENCE [LARGE SCALE GENOMIC DNA]</scope>
    <source>
        <strain evidence="5 6">S88</strain>
    </source>
</reference>
<dbReference type="SUPFAM" id="SSF52317">
    <property type="entry name" value="Class I glutamine amidotransferase-like"/>
    <property type="match status" value="1"/>
</dbReference>
<evidence type="ECO:0000313" key="6">
    <source>
        <dbReference type="Proteomes" id="UP001364156"/>
    </source>
</evidence>
<dbReference type="PRINTS" id="PR00032">
    <property type="entry name" value="HTHARAC"/>
</dbReference>
<dbReference type="PROSITE" id="PS01124">
    <property type="entry name" value="HTH_ARAC_FAMILY_2"/>
    <property type="match status" value="1"/>
</dbReference>
<dbReference type="InterPro" id="IPR029062">
    <property type="entry name" value="Class_I_gatase-like"/>
</dbReference>
<name>A0ABZ2HJY9_9RHOB</name>
<sequence length="378" mass="42532">MNIDFSPRLPYQWRKLRYRDDSMILPKDTDAPNPVNPVRIVCVLVPRFNMMGLLGFLEPVRVANYLSGTPLYEHSFHAVQAGQITASNGMELSCKALPYKLTGNDMVVVAGSWGAEHFDDPVLFNWLRRQARMGARLCALEIASYIFARAGLLNHKQATTHWSYLAGFQEKYPKILAAEQLYTISGRVMTCAGTTAATDLMLQLIRDDHGAPLAGEISDNIMHHPVRPADAPQRQTMGRGFDDLHPAVRSAIDVIEEHMSEPLRVPEIAERVGMSQRQLERQFKQAIGCSIVQFGTLLRLQHARVLLISTDLGVREISAASGFNSLSHFAFAFRNCFGRRPSDYRQAWPEQEQAPTWPGTLSKYLDTLQVRQDLPKDI</sequence>
<proteinExistence type="predicted"/>
<dbReference type="InterPro" id="IPR020449">
    <property type="entry name" value="Tscrpt_reg_AraC-type_HTH"/>
</dbReference>
<dbReference type="PANTHER" id="PTHR43130">
    <property type="entry name" value="ARAC-FAMILY TRANSCRIPTIONAL REGULATOR"/>
    <property type="match status" value="1"/>
</dbReference>
<dbReference type="SMART" id="SM00342">
    <property type="entry name" value="HTH_ARAC"/>
    <property type="match status" value="1"/>
</dbReference>
<keyword evidence="1" id="KW-0805">Transcription regulation</keyword>
<dbReference type="Gene3D" id="1.10.10.60">
    <property type="entry name" value="Homeodomain-like"/>
    <property type="match status" value="1"/>
</dbReference>
<dbReference type="EMBL" id="CP146069">
    <property type="protein sequence ID" value="WWR47602.1"/>
    <property type="molecule type" value="Genomic_DNA"/>
</dbReference>
<keyword evidence="6" id="KW-1185">Reference proteome</keyword>
<dbReference type="SUPFAM" id="SSF46689">
    <property type="entry name" value="Homeodomain-like"/>
    <property type="match status" value="2"/>
</dbReference>
<dbReference type="InterPro" id="IPR002818">
    <property type="entry name" value="DJ-1/PfpI"/>
</dbReference>
<dbReference type="Pfam" id="PF01965">
    <property type="entry name" value="DJ-1_PfpI"/>
    <property type="match status" value="1"/>
</dbReference>
<organism evidence="5 6">
    <name type="scientific">Roseovarius phycicola</name>
    <dbReference type="NCBI Taxonomy" id="3080976"/>
    <lineage>
        <taxon>Bacteria</taxon>
        <taxon>Pseudomonadati</taxon>
        <taxon>Pseudomonadota</taxon>
        <taxon>Alphaproteobacteria</taxon>
        <taxon>Rhodobacterales</taxon>
        <taxon>Roseobacteraceae</taxon>
        <taxon>Roseovarius</taxon>
    </lineage>
</organism>
<evidence type="ECO:0000256" key="2">
    <source>
        <dbReference type="ARBA" id="ARBA00023125"/>
    </source>
</evidence>
<evidence type="ECO:0000256" key="3">
    <source>
        <dbReference type="ARBA" id="ARBA00023163"/>
    </source>
</evidence>
<accession>A0ABZ2HJY9</accession>
<dbReference type="Proteomes" id="UP001364156">
    <property type="component" value="Chromosome"/>
</dbReference>
<dbReference type="Pfam" id="PF12833">
    <property type="entry name" value="HTH_18"/>
    <property type="match status" value="1"/>
</dbReference>
<dbReference type="InterPro" id="IPR009057">
    <property type="entry name" value="Homeodomain-like_sf"/>
</dbReference>
<keyword evidence="3" id="KW-0804">Transcription</keyword>
<feature type="domain" description="HTH araC/xylS-type" evidence="4">
    <location>
        <begin position="249"/>
        <end position="347"/>
    </location>
</feature>
<keyword evidence="2" id="KW-0238">DNA-binding</keyword>
<evidence type="ECO:0000259" key="4">
    <source>
        <dbReference type="PROSITE" id="PS01124"/>
    </source>
</evidence>
<dbReference type="Gene3D" id="3.40.50.880">
    <property type="match status" value="1"/>
</dbReference>
<dbReference type="CDD" id="cd03136">
    <property type="entry name" value="GATase1_AraC_ArgR_like"/>
    <property type="match status" value="1"/>
</dbReference>